<dbReference type="GO" id="GO:0034618">
    <property type="term" value="F:arginine binding"/>
    <property type="evidence" value="ECO:0007669"/>
    <property type="project" value="InterPro"/>
</dbReference>
<dbReference type="Pfam" id="PF02863">
    <property type="entry name" value="Arg_repressor_C"/>
    <property type="match status" value="1"/>
</dbReference>
<dbReference type="GO" id="GO:1900079">
    <property type="term" value="P:regulation of arginine biosynthetic process"/>
    <property type="evidence" value="ECO:0007669"/>
    <property type="project" value="UniProtKB-UniRule"/>
</dbReference>
<gene>
    <name evidence="8" type="primary">argR</name>
</gene>
<dbReference type="GO" id="GO:0003677">
    <property type="term" value="F:DNA binding"/>
    <property type="evidence" value="ECO:0007669"/>
    <property type="project" value="UniProtKB-KW"/>
</dbReference>
<dbReference type="EMBL" id="GU474880">
    <property type="protein sequence ID" value="ADI18062.1"/>
    <property type="molecule type" value="Genomic_DNA"/>
</dbReference>
<keyword evidence="6 8" id="KW-0238">DNA-binding</keyword>
<dbReference type="Gene3D" id="1.10.10.10">
    <property type="entry name" value="Winged helix-like DNA-binding domain superfamily/Winged helix DNA-binding domain"/>
    <property type="match status" value="1"/>
</dbReference>
<reference evidence="12" key="1">
    <citation type="journal article" date="2011" name="Environ. Microbiol.">
        <title>Time-series analyses of Monterey Bay coastal microbial picoplankton using a 'genome proxy' microarray.</title>
        <authorList>
            <person name="Rich V.I."/>
            <person name="Pham V.D."/>
            <person name="Eppley J."/>
            <person name="Shi Y."/>
            <person name="DeLong E.F."/>
        </authorList>
    </citation>
    <scope>NUCLEOTIDE SEQUENCE</scope>
</reference>
<keyword evidence="3 8" id="KW-0963">Cytoplasm</keyword>
<evidence type="ECO:0000256" key="7">
    <source>
        <dbReference type="ARBA" id="ARBA00023163"/>
    </source>
</evidence>
<dbReference type="GO" id="GO:0003700">
    <property type="term" value="F:DNA-binding transcription factor activity"/>
    <property type="evidence" value="ECO:0007669"/>
    <property type="project" value="UniProtKB-UniRule"/>
</dbReference>
<evidence type="ECO:0000256" key="9">
    <source>
        <dbReference type="NCBIfam" id="TIGR01529"/>
    </source>
</evidence>
<comment type="subcellular location">
    <subcellularLocation>
        <location evidence="1 8">Cytoplasm</location>
    </subcellularLocation>
</comment>
<evidence type="ECO:0000256" key="2">
    <source>
        <dbReference type="ARBA" id="ARBA00008316"/>
    </source>
</evidence>
<dbReference type="Gene3D" id="3.30.1360.40">
    <property type="match status" value="1"/>
</dbReference>
<dbReference type="GO" id="GO:0005737">
    <property type="term" value="C:cytoplasm"/>
    <property type="evidence" value="ECO:0007669"/>
    <property type="project" value="UniProtKB-SubCell"/>
</dbReference>
<dbReference type="PRINTS" id="PR01467">
    <property type="entry name" value="ARGREPRESSOR"/>
</dbReference>
<keyword evidence="5 8" id="KW-0805">Transcription regulation</keyword>
<organism evidence="12">
    <name type="scientific">uncultured actinobacterium HF0200_20K23</name>
    <dbReference type="NCBI Taxonomy" id="711001"/>
    <lineage>
        <taxon>Bacteria</taxon>
        <taxon>Bacillati</taxon>
        <taxon>Actinomycetota</taxon>
        <taxon>Actinomycetes</taxon>
        <taxon>environmental samples</taxon>
    </lineage>
</organism>
<comment type="similarity">
    <text evidence="2 8">Belongs to the ArgR family.</text>
</comment>
<dbReference type="PANTHER" id="PTHR34471:SF1">
    <property type="entry name" value="ARGININE REPRESSOR"/>
    <property type="match status" value="1"/>
</dbReference>
<sequence>MTSKSQRQHAIERLLAERSVGDHSELVELLASDGIEASQASVSRDLDELGAVKLRAGGQTVYAIPEIATQRAVPLETLRRVCGDWVVEAQHSQNLVVLTTPPGSAHVVASAIDRSDSEDVIGTVAGDDTILVVAAPHTTGEAVAEHFRELAGL</sequence>
<dbReference type="UniPathway" id="UPA00068"/>
<dbReference type="InterPro" id="IPR020900">
    <property type="entry name" value="Arg_repress_DNA-bd"/>
</dbReference>
<dbReference type="GO" id="GO:0051259">
    <property type="term" value="P:protein complex oligomerization"/>
    <property type="evidence" value="ECO:0007669"/>
    <property type="project" value="InterPro"/>
</dbReference>
<dbReference type="Pfam" id="PF01316">
    <property type="entry name" value="Arg_repressor"/>
    <property type="match status" value="1"/>
</dbReference>
<dbReference type="InterPro" id="IPR036251">
    <property type="entry name" value="Arg_repress_C_sf"/>
</dbReference>
<dbReference type="HAMAP" id="MF_00173">
    <property type="entry name" value="Arg_repressor"/>
    <property type="match status" value="1"/>
</dbReference>
<feature type="domain" description="Arginine repressor DNA-binding" evidence="10">
    <location>
        <begin position="3"/>
        <end position="66"/>
    </location>
</feature>
<evidence type="ECO:0000256" key="4">
    <source>
        <dbReference type="ARBA" id="ARBA00022491"/>
    </source>
</evidence>
<dbReference type="InterPro" id="IPR036390">
    <property type="entry name" value="WH_DNA-bd_sf"/>
</dbReference>
<evidence type="ECO:0000256" key="6">
    <source>
        <dbReference type="ARBA" id="ARBA00023125"/>
    </source>
</evidence>
<dbReference type="InterPro" id="IPR001669">
    <property type="entry name" value="Arg_repress"/>
</dbReference>
<accession>E0XUH1</accession>
<name>E0XUH1_9ACTN</name>
<dbReference type="InterPro" id="IPR020899">
    <property type="entry name" value="Arg_repress_C"/>
</dbReference>
<dbReference type="NCBIfam" id="TIGR01529">
    <property type="entry name" value="argR_whole"/>
    <property type="match status" value="1"/>
</dbReference>
<dbReference type="AlphaFoldDB" id="E0XUH1"/>
<feature type="domain" description="Arginine repressor C-terminal" evidence="11">
    <location>
        <begin position="83"/>
        <end position="148"/>
    </location>
</feature>
<evidence type="ECO:0000256" key="8">
    <source>
        <dbReference type="HAMAP-Rule" id="MF_00173"/>
    </source>
</evidence>
<evidence type="ECO:0000256" key="1">
    <source>
        <dbReference type="ARBA" id="ARBA00004496"/>
    </source>
</evidence>
<keyword evidence="7 8" id="KW-0804">Transcription</keyword>
<keyword evidence="8" id="KW-0028">Amino-acid biosynthesis</keyword>
<evidence type="ECO:0000256" key="5">
    <source>
        <dbReference type="ARBA" id="ARBA00023015"/>
    </source>
</evidence>
<dbReference type="SUPFAM" id="SSF46785">
    <property type="entry name" value="Winged helix' DNA-binding domain"/>
    <property type="match status" value="1"/>
</dbReference>
<evidence type="ECO:0000259" key="11">
    <source>
        <dbReference type="Pfam" id="PF02863"/>
    </source>
</evidence>
<dbReference type="InterPro" id="IPR036388">
    <property type="entry name" value="WH-like_DNA-bd_sf"/>
</dbReference>
<keyword evidence="8" id="KW-0055">Arginine biosynthesis</keyword>
<proteinExistence type="inferred from homology"/>
<evidence type="ECO:0000256" key="3">
    <source>
        <dbReference type="ARBA" id="ARBA00022490"/>
    </source>
</evidence>
<comment type="function">
    <text evidence="8">Regulates arginine biosynthesis genes.</text>
</comment>
<dbReference type="PANTHER" id="PTHR34471">
    <property type="entry name" value="ARGININE REPRESSOR"/>
    <property type="match status" value="1"/>
</dbReference>
<protein>
    <recommendedName>
        <fullName evidence="8 9">Arginine repressor</fullName>
    </recommendedName>
</protein>
<dbReference type="GO" id="GO:0006526">
    <property type="term" value="P:L-arginine biosynthetic process"/>
    <property type="evidence" value="ECO:0007669"/>
    <property type="project" value="UniProtKB-UniPathway"/>
</dbReference>
<comment type="pathway">
    <text evidence="8">Amino-acid biosynthesis; L-arginine biosynthesis [regulation].</text>
</comment>
<evidence type="ECO:0000313" key="12">
    <source>
        <dbReference type="EMBL" id="ADI18062.1"/>
    </source>
</evidence>
<dbReference type="SUPFAM" id="SSF55252">
    <property type="entry name" value="C-terminal domain of arginine repressor"/>
    <property type="match status" value="1"/>
</dbReference>
<evidence type="ECO:0000259" key="10">
    <source>
        <dbReference type="Pfam" id="PF01316"/>
    </source>
</evidence>
<keyword evidence="4 8" id="KW-0678">Repressor</keyword>